<dbReference type="RefSeq" id="WP_041989685.1">
    <property type="nucleotide sequence ID" value="NZ_CDOD01000003.1"/>
</dbReference>
<dbReference type="STRING" id="28189.CCYN74_10119"/>
<sequence length="209" mass="25498">MSTKKFAKYLEKQCKKIINFSLEPIFEEYIARVNGKRIGVVYKEKFYVIYAPTFNRFKKIMPDAIPVNPFGWGYYNLVEVESLEDTQKLKEIVLAVYNDLYFNDEFVVDISSYFYSYKNYPEVIEKIYNFHITFLKFCYEKELLEINWIDRNDRILKFYFKNEDLTEKGHKIFNALYMKWLTYNDKNDNRSEIRAKDVKKLDKYYQELI</sequence>
<organism evidence="1 2">
    <name type="scientific">Capnocytophaga cynodegmi</name>
    <dbReference type="NCBI Taxonomy" id="28189"/>
    <lineage>
        <taxon>Bacteria</taxon>
        <taxon>Pseudomonadati</taxon>
        <taxon>Bacteroidota</taxon>
        <taxon>Flavobacteriia</taxon>
        <taxon>Flavobacteriales</taxon>
        <taxon>Flavobacteriaceae</taxon>
        <taxon>Capnocytophaga</taxon>
    </lineage>
</organism>
<proteinExistence type="predicted"/>
<dbReference type="eggNOG" id="ENOG502Z8Z9">
    <property type="taxonomic scope" value="Bacteria"/>
</dbReference>
<protein>
    <submittedName>
        <fullName evidence="1">Uncharacterized protein</fullName>
    </submittedName>
</protein>
<dbReference type="Proteomes" id="UP000038055">
    <property type="component" value="Unassembled WGS sequence"/>
</dbReference>
<gene>
    <name evidence="1" type="ORF">CCYN2B_110041</name>
</gene>
<keyword evidence="2" id="KW-1185">Reference proteome</keyword>
<accession>A0A0B7H3J5</accession>
<reference evidence="2" key="1">
    <citation type="submission" date="2015-01" db="EMBL/GenBank/DDBJ databases">
        <authorList>
            <person name="MANFREDI Pablo"/>
        </authorList>
    </citation>
    <scope>NUCLEOTIDE SEQUENCE [LARGE SCALE GENOMIC DNA]</scope>
    <source>
        <strain evidence="2">Ccyn2B</strain>
    </source>
</reference>
<dbReference type="EMBL" id="CDOD01000003">
    <property type="protein sequence ID" value="CEN32522.1"/>
    <property type="molecule type" value="Genomic_DNA"/>
</dbReference>
<evidence type="ECO:0000313" key="1">
    <source>
        <dbReference type="EMBL" id="CEN32522.1"/>
    </source>
</evidence>
<name>A0A0B7H3J5_9FLAO</name>
<evidence type="ECO:0000313" key="2">
    <source>
        <dbReference type="Proteomes" id="UP000038055"/>
    </source>
</evidence>
<dbReference type="AlphaFoldDB" id="A0A0B7H3J5"/>